<keyword evidence="3" id="KW-0378">Hydrolase</keyword>
<gene>
    <name evidence="6" type="ORF">ACFFTU_13670</name>
</gene>
<comment type="caution">
    <text evidence="6">The sequence shown here is derived from an EMBL/GenBank/DDBJ whole genome shotgun (WGS) entry which is preliminary data.</text>
</comment>
<dbReference type="Pfam" id="PF01850">
    <property type="entry name" value="PIN"/>
    <property type="match status" value="1"/>
</dbReference>
<evidence type="ECO:0000256" key="4">
    <source>
        <dbReference type="ARBA" id="ARBA00022842"/>
    </source>
</evidence>
<sequence>MTAPLVGTLVLDCQGLSKLVGDDREVTALVRRARDHGARVVTSAMTAVEARNPTVKQPRFDWVLSRIEIEPVTEDTAREASALLAAAGLHGHKYAIDAVLTATALQQPGPVVVLTSDPEDLRTLSDRRVRTVKV</sequence>
<evidence type="ECO:0000259" key="5">
    <source>
        <dbReference type="Pfam" id="PF01850"/>
    </source>
</evidence>
<name>A0ABV5PDY5_STRCM</name>
<evidence type="ECO:0000313" key="6">
    <source>
        <dbReference type="EMBL" id="MFB9521003.1"/>
    </source>
</evidence>
<dbReference type="InterPro" id="IPR029060">
    <property type="entry name" value="PIN-like_dom_sf"/>
</dbReference>
<dbReference type="EMBL" id="JBHMCR010000006">
    <property type="protein sequence ID" value="MFB9521003.1"/>
    <property type="molecule type" value="Genomic_DNA"/>
</dbReference>
<dbReference type="SUPFAM" id="SSF88723">
    <property type="entry name" value="PIN domain-like"/>
    <property type="match status" value="1"/>
</dbReference>
<evidence type="ECO:0000256" key="2">
    <source>
        <dbReference type="ARBA" id="ARBA00022723"/>
    </source>
</evidence>
<dbReference type="InterPro" id="IPR002716">
    <property type="entry name" value="PIN_dom"/>
</dbReference>
<keyword evidence="7" id="KW-1185">Reference proteome</keyword>
<dbReference type="Gene3D" id="3.40.50.1010">
    <property type="entry name" value="5'-nuclease"/>
    <property type="match status" value="1"/>
</dbReference>
<organism evidence="6 7">
    <name type="scientific">Streptomyces cremeus</name>
    <dbReference type="NCBI Taxonomy" id="66881"/>
    <lineage>
        <taxon>Bacteria</taxon>
        <taxon>Bacillati</taxon>
        <taxon>Actinomycetota</taxon>
        <taxon>Actinomycetes</taxon>
        <taxon>Kitasatosporales</taxon>
        <taxon>Streptomycetaceae</taxon>
        <taxon>Streptomyces</taxon>
    </lineage>
</organism>
<feature type="domain" description="PIN" evidence="5">
    <location>
        <begin position="11"/>
        <end position="118"/>
    </location>
</feature>
<keyword evidence="1" id="KW-0540">Nuclease</keyword>
<evidence type="ECO:0000256" key="3">
    <source>
        <dbReference type="ARBA" id="ARBA00022801"/>
    </source>
</evidence>
<evidence type="ECO:0000313" key="7">
    <source>
        <dbReference type="Proteomes" id="UP001589718"/>
    </source>
</evidence>
<keyword evidence="4" id="KW-0460">Magnesium</keyword>
<proteinExistence type="predicted"/>
<keyword evidence="2" id="KW-0479">Metal-binding</keyword>
<dbReference type="Proteomes" id="UP001589718">
    <property type="component" value="Unassembled WGS sequence"/>
</dbReference>
<reference evidence="6 7" key="1">
    <citation type="submission" date="2024-09" db="EMBL/GenBank/DDBJ databases">
        <authorList>
            <person name="Sun Q."/>
            <person name="Mori K."/>
        </authorList>
    </citation>
    <scope>NUCLEOTIDE SEQUENCE [LARGE SCALE GENOMIC DNA]</scope>
    <source>
        <strain evidence="6 7">JCM 4362</strain>
    </source>
</reference>
<dbReference type="RefSeq" id="WP_345223193.1">
    <property type="nucleotide sequence ID" value="NZ_BAAAXE010000013.1"/>
</dbReference>
<protein>
    <submittedName>
        <fullName evidence="6">PIN domain-containing protein</fullName>
    </submittedName>
</protein>
<accession>A0ABV5PDY5</accession>
<evidence type="ECO:0000256" key="1">
    <source>
        <dbReference type="ARBA" id="ARBA00022722"/>
    </source>
</evidence>